<dbReference type="SUPFAM" id="SSF52047">
    <property type="entry name" value="RNI-like"/>
    <property type="match status" value="1"/>
</dbReference>
<dbReference type="SUPFAM" id="SSF52058">
    <property type="entry name" value="L domain-like"/>
    <property type="match status" value="1"/>
</dbReference>
<name>A0A6P6TQH8_COFAR</name>
<protein>
    <submittedName>
        <fullName evidence="2">Uncharacterized protein isoform X1</fullName>
    </submittedName>
</protein>
<accession>A0A6P6TQH8</accession>
<sequence>MAMKSSDLRSRIETESELIRMCIEAATESGDAVEAWRRQRRTLERMPSLLAGALLHRLLRRRLLFPSLLEVFKHNVEEIDLRGENCVDAEWMAYLGAFNYLHSLNLSDCYKVNSAALWSITGMPNLKELDLSRCSKITDAGIRHLSSIPSLERLCISETGVTAEGIMFLFSLTNLRVLDLGGLPVTDMALSSLQELKKLNFLDLWGSEISNRGAALLQVFPKLSSLNLAWTKVTKLPILPSLAHLNISNCTITYLFKGEGDKARLAKLVASGATFADVCGALSNVETSLVSHLDLSNAHIDSFYFLPHLSSITYLDLSGSSMADDSVANIACIGAKLRYLNLNNTKVSSAGVGILAGHVSNLETLLLSFTFVDDSALPYIGMMPSLKAINLSSTRIKGLINHEGSDSAVVPSFLALKDLTNLERLELGGPQIKDAALFSLSSFHSLKHLSLHSGILTDESLLHFSAMQNLEHLGVRDAVLTSAGLDSFSPPPALRVLDLRGCWLLTEDAIFLFARKHSKLEVRHEHVSMSLSDTGGSSCLYPSEATSKTSQSKQRQKISLLPSRFDNSALKSYPSKQRQKMIHDRSRLLVCSETDQRLKYTREELLALQFSSTLF</sequence>
<dbReference type="RefSeq" id="XP_027079866.1">
    <property type="nucleotide sequence ID" value="XM_027224065.2"/>
</dbReference>
<dbReference type="SMART" id="SM00367">
    <property type="entry name" value="LRR_CC"/>
    <property type="match status" value="5"/>
</dbReference>
<dbReference type="Gene3D" id="3.80.10.10">
    <property type="entry name" value="Ribonuclease Inhibitor"/>
    <property type="match status" value="4"/>
</dbReference>
<dbReference type="PANTHER" id="PTHR12904:SF23">
    <property type="entry name" value="PROTEIN ZER-1 HOMOLOG"/>
    <property type="match status" value="1"/>
</dbReference>
<evidence type="ECO:0000313" key="2">
    <source>
        <dbReference type="RefSeq" id="XP_027079866.1"/>
    </source>
</evidence>
<dbReference type="OrthoDB" id="550575at2759"/>
<gene>
    <name evidence="2" type="primary">LOC113702900</name>
</gene>
<dbReference type="InterPro" id="IPR006553">
    <property type="entry name" value="Leu-rich_rpt_Cys-con_subtyp"/>
</dbReference>
<dbReference type="Proteomes" id="UP001652660">
    <property type="component" value="Chromosome 8e"/>
</dbReference>
<dbReference type="PANTHER" id="PTHR12904">
    <property type="match status" value="1"/>
</dbReference>
<dbReference type="Pfam" id="PF13516">
    <property type="entry name" value="LRR_6"/>
    <property type="match status" value="1"/>
</dbReference>
<dbReference type="AlphaFoldDB" id="A0A6P6TQH8"/>
<dbReference type="InterPro" id="IPR001611">
    <property type="entry name" value="Leu-rich_rpt"/>
</dbReference>
<proteinExistence type="predicted"/>
<reference evidence="1" key="1">
    <citation type="journal article" date="2025" name="Foods">
        <title>Unveiling the Microbial Signatures of Arabica Coffee Cherries: Insights into Ripeness Specific Diversity, Functional Traits, and Implications for Quality and Safety.</title>
        <authorList>
            <consortium name="RefSeq"/>
            <person name="Tenea G.N."/>
            <person name="Cifuentes V."/>
            <person name="Reyes P."/>
            <person name="Cevallos-Vallejos M."/>
        </authorList>
    </citation>
    <scope>NUCLEOTIDE SEQUENCE [LARGE SCALE GENOMIC DNA]</scope>
</reference>
<dbReference type="GeneID" id="113702900"/>
<reference evidence="2" key="2">
    <citation type="submission" date="2025-08" db="UniProtKB">
        <authorList>
            <consortium name="RefSeq"/>
        </authorList>
    </citation>
    <scope>IDENTIFICATION</scope>
    <source>
        <tissue evidence="2">Leaves</tissue>
    </source>
</reference>
<dbReference type="InterPro" id="IPR032675">
    <property type="entry name" value="LRR_dom_sf"/>
</dbReference>
<organism evidence="1 2">
    <name type="scientific">Coffea arabica</name>
    <name type="common">Arabian coffee</name>
    <dbReference type="NCBI Taxonomy" id="13443"/>
    <lineage>
        <taxon>Eukaryota</taxon>
        <taxon>Viridiplantae</taxon>
        <taxon>Streptophyta</taxon>
        <taxon>Embryophyta</taxon>
        <taxon>Tracheophyta</taxon>
        <taxon>Spermatophyta</taxon>
        <taxon>Magnoliopsida</taxon>
        <taxon>eudicotyledons</taxon>
        <taxon>Gunneridae</taxon>
        <taxon>Pentapetalae</taxon>
        <taxon>asterids</taxon>
        <taxon>lamiids</taxon>
        <taxon>Gentianales</taxon>
        <taxon>Rubiaceae</taxon>
        <taxon>Ixoroideae</taxon>
        <taxon>Gardenieae complex</taxon>
        <taxon>Bertiereae - Coffeeae clade</taxon>
        <taxon>Coffeeae</taxon>
        <taxon>Coffea</taxon>
    </lineage>
</organism>
<dbReference type="InterPro" id="IPR051341">
    <property type="entry name" value="Zyg-11_UBL_adapter"/>
</dbReference>
<evidence type="ECO:0000313" key="1">
    <source>
        <dbReference type="Proteomes" id="UP001652660"/>
    </source>
</evidence>
<keyword evidence="1" id="KW-1185">Reference proteome</keyword>